<dbReference type="Proteomes" id="UP000324351">
    <property type="component" value="Unassembled WGS sequence"/>
</dbReference>
<dbReference type="EMBL" id="VUJW01000005">
    <property type="protein sequence ID" value="KAA1426896.1"/>
    <property type="molecule type" value="Genomic_DNA"/>
</dbReference>
<evidence type="ECO:0000313" key="2">
    <source>
        <dbReference type="EMBL" id="KAA1426896.1"/>
    </source>
</evidence>
<feature type="domain" description="DUF7662" evidence="1">
    <location>
        <begin position="5"/>
        <end position="78"/>
    </location>
</feature>
<proteinExistence type="predicted"/>
<dbReference type="AlphaFoldDB" id="A0A5B1M2N4"/>
<accession>A0A5B1M2N4</accession>
<reference evidence="2 3" key="2">
    <citation type="submission" date="2019-09" db="EMBL/GenBank/DDBJ databases">
        <authorList>
            <person name="Jin C."/>
        </authorList>
    </citation>
    <scope>NUCLEOTIDE SEQUENCE [LARGE SCALE GENOMIC DNA]</scope>
    <source>
        <strain evidence="2 3">BN140041</strain>
    </source>
</reference>
<dbReference type="InterPro" id="IPR056079">
    <property type="entry name" value="DUF7662"/>
</dbReference>
<protein>
    <recommendedName>
        <fullName evidence="1">DUF7662 domain-containing protein</fullName>
    </recommendedName>
</protein>
<keyword evidence="3" id="KW-1185">Reference proteome</keyword>
<dbReference type="Pfam" id="PF24698">
    <property type="entry name" value="DUF7662"/>
    <property type="match status" value="1"/>
</dbReference>
<reference evidence="2 3" key="1">
    <citation type="submission" date="2019-09" db="EMBL/GenBank/DDBJ databases">
        <title>Nocardioides panacisoli sp. nov., isolated from the soil of a ginseng field.</title>
        <authorList>
            <person name="Cho C."/>
        </authorList>
    </citation>
    <scope>NUCLEOTIDE SEQUENCE [LARGE SCALE GENOMIC DNA]</scope>
    <source>
        <strain evidence="2 3">BN140041</strain>
    </source>
</reference>
<evidence type="ECO:0000313" key="3">
    <source>
        <dbReference type="Proteomes" id="UP000324351"/>
    </source>
</evidence>
<sequence>MAGKYERLAAHLATLPADQVSVELTFAEVDRLVGGLPPSARTVRQWWANSSHGQALAWREAGWHVDTVKFADRRVRFVRGQVGGSRADRLAAARSGAVPARSGQRRL</sequence>
<organism evidence="2 3">
    <name type="scientific">Nocardioides antri</name>
    <dbReference type="NCBI Taxonomy" id="2607659"/>
    <lineage>
        <taxon>Bacteria</taxon>
        <taxon>Bacillati</taxon>
        <taxon>Actinomycetota</taxon>
        <taxon>Actinomycetes</taxon>
        <taxon>Propionibacteriales</taxon>
        <taxon>Nocardioidaceae</taxon>
        <taxon>Nocardioides</taxon>
    </lineage>
</organism>
<name>A0A5B1M2N4_9ACTN</name>
<dbReference type="RefSeq" id="WP_149750723.1">
    <property type="nucleotide sequence ID" value="NZ_VUJW01000005.1"/>
</dbReference>
<evidence type="ECO:0000259" key="1">
    <source>
        <dbReference type="Pfam" id="PF24698"/>
    </source>
</evidence>
<comment type="caution">
    <text evidence="2">The sequence shown here is derived from an EMBL/GenBank/DDBJ whole genome shotgun (WGS) entry which is preliminary data.</text>
</comment>
<gene>
    <name evidence="2" type="ORF">F0U47_11990</name>
</gene>